<protein>
    <recommendedName>
        <fullName evidence="3">C1q domain-containing protein</fullName>
    </recommendedName>
</protein>
<evidence type="ECO:0008006" key="3">
    <source>
        <dbReference type="Google" id="ProtNLM"/>
    </source>
</evidence>
<accession>A0A1I5V304</accession>
<dbReference type="AlphaFoldDB" id="A0A1I5V304"/>
<dbReference type="Gene3D" id="2.60.120.40">
    <property type="match status" value="1"/>
</dbReference>
<dbReference type="InterPro" id="IPR008983">
    <property type="entry name" value="Tumour_necrosis_fac-like_dom"/>
</dbReference>
<name>A0A1I5V304_9GAMM</name>
<gene>
    <name evidence="1" type="ORF">SAMN03084138_03816</name>
</gene>
<dbReference type="EMBL" id="FOWR01000035">
    <property type="protein sequence ID" value="SFQ01841.1"/>
    <property type="molecule type" value="Genomic_DNA"/>
</dbReference>
<reference evidence="1 2" key="1">
    <citation type="submission" date="2016-10" db="EMBL/GenBank/DDBJ databases">
        <authorList>
            <person name="de Groot N.N."/>
        </authorList>
    </citation>
    <scope>NUCLEOTIDE SEQUENCE [LARGE SCALE GENOMIC DNA]</scope>
    <source>
        <strain evidence="1 2">DSM 15893</strain>
    </source>
</reference>
<sequence length="199" mass="21490">MYLMSSILKTFVIGIAYLFVTATATAEPYNGYLASQSVVVDARITGSELTENNNGGIKVVEYNHAVINFNDAFDINSHTFTAPVSGLYSIDARYAQRTCGFKYLLRIGISIPNAIAPGSNASIGPVTFANNDTGCAIPGVAAVDSIMYLNQGDTIFIQARYQRAPYDVSPWNYINDYQNRLVITYLSAGDGCYSCGGTP</sequence>
<dbReference type="RefSeq" id="WP_017011671.1">
    <property type="nucleotide sequence ID" value="NZ_FOWR01000035.1"/>
</dbReference>
<dbReference type="GeneID" id="35873903"/>
<organism evidence="1 2">
    <name type="scientific">Enterovibrio norvegicus DSM 15893</name>
    <dbReference type="NCBI Taxonomy" id="1121869"/>
    <lineage>
        <taxon>Bacteria</taxon>
        <taxon>Pseudomonadati</taxon>
        <taxon>Pseudomonadota</taxon>
        <taxon>Gammaproteobacteria</taxon>
        <taxon>Vibrionales</taxon>
        <taxon>Vibrionaceae</taxon>
        <taxon>Enterovibrio</taxon>
    </lineage>
</organism>
<evidence type="ECO:0000313" key="2">
    <source>
        <dbReference type="Proteomes" id="UP000182692"/>
    </source>
</evidence>
<proteinExistence type="predicted"/>
<dbReference type="SUPFAM" id="SSF49842">
    <property type="entry name" value="TNF-like"/>
    <property type="match status" value="1"/>
</dbReference>
<dbReference type="OrthoDB" id="6265128at2"/>
<dbReference type="Proteomes" id="UP000182692">
    <property type="component" value="Unassembled WGS sequence"/>
</dbReference>
<evidence type="ECO:0000313" key="1">
    <source>
        <dbReference type="EMBL" id="SFQ01841.1"/>
    </source>
</evidence>